<keyword evidence="1" id="KW-1133">Transmembrane helix</keyword>
<evidence type="ECO:0008006" key="4">
    <source>
        <dbReference type="Google" id="ProtNLM"/>
    </source>
</evidence>
<evidence type="ECO:0000313" key="2">
    <source>
        <dbReference type="EMBL" id="NME85939.1"/>
    </source>
</evidence>
<dbReference type="RefSeq" id="WP_118411950.1">
    <property type="nucleotide sequence ID" value="NZ_DAWCJA010000184.1"/>
</dbReference>
<feature type="transmembrane region" description="Helical" evidence="1">
    <location>
        <begin position="12"/>
        <end position="37"/>
    </location>
</feature>
<feature type="transmembrane region" description="Helical" evidence="1">
    <location>
        <begin position="44"/>
        <end position="65"/>
    </location>
</feature>
<evidence type="ECO:0000313" key="3">
    <source>
        <dbReference type="Proteomes" id="UP000520291"/>
    </source>
</evidence>
<dbReference type="AlphaFoldDB" id="A0A7X9XI02"/>
<keyword evidence="1" id="KW-0812">Transmembrane</keyword>
<accession>A0A7X9XI02</accession>
<evidence type="ECO:0000256" key="1">
    <source>
        <dbReference type="SAM" id="Phobius"/>
    </source>
</evidence>
<protein>
    <recommendedName>
        <fullName evidence="4">Transmembrane protein</fullName>
    </recommendedName>
</protein>
<comment type="caution">
    <text evidence="2">The sequence shown here is derived from an EMBL/GenBank/DDBJ whole genome shotgun (WGS) entry which is preliminary data.</text>
</comment>
<dbReference type="EMBL" id="JABAGL010000009">
    <property type="protein sequence ID" value="NME85939.1"/>
    <property type="molecule type" value="Genomic_DNA"/>
</dbReference>
<proteinExistence type="predicted"/>
<dbReference type="Proteomes" id="UP000520291">
    <property type="component" value="Unassembled WGS sequence"/>
</dbReference>
<organism evidence="2 3">
    <name type="scientific">Bacteroides eggerthii</name>
    <dbReference type="NCBI Taxonomy" id="28111"/>
    <lineage>
        <taxon>Bacteria</taxon>
        <taxon>Pseudomonadati</taxon>
        <taxon>Bacteroidota</taxon>
        <taxon>Bacteroidia</taxon>
        <taxon>Bacteroidales</taxon>
        <taxon>Bacteroidaceae</taxon>
        <taxon>Bacteroides</taxon>
    </lineage>
</organism>
<gene>
    <name evidence="2" type="ORF">HF841_07880</name>
</gene>
<name>A0A7X9XI02_9BACE</name>
<reference evidence="2 3" key="1">
    <citation type="submission" date="2020-04" db="EMBL/GenBank/DDBJ databases">
        <authorList>
            <person name="Hitch T.C.A."/>
            <person name="Wylensek D."/>
            <person name="Clavel T."/>
        </authorList>
    </citation>
    <scope>NUCLEOTIDE SEQUENCE [LARGE SCALE GENOMIC DNA]</scope>
    <source>
        <strain evidence="2 3">WCA3-601-WT-5E</strain>
    </source>
</reference>
<sequence>MYNSGDYLGLLSALSGFLILGFVIAYLILLSCVYAYANRLGREGGIWVFFSLLFSPILGAFALWLKGETDEHRKERIIQEKEWLMSVDNNKTCTDEMSSEECDKGK</sequence>
<keyword evidence="1" id="KW-0472">Membrane</keyword>